<keyword evidence="6" id="KW-0472">Membrane</keyword>
<evidence type="ECO:0000256" key="2">
    <source>
        <dbReference type="ARBA" id="ARBA00004496"/>
    </source>
</evidence>
<dbReference type="GO" id="GO:0016020">
    <property type="term" value="C:membrane"/>
    <property type="evidence" value="ECO:0007669"/>
    <property type="project" value="UniProtKB-SubCell"/>
</dbReference>
<dbReference type="Pfam" id="PF01369">
    <property type="entry name" value="Sec7"/>
    <property type="match status" value="1"/>
</dbReference>
<dbReference type="Pfam" id="PF20252">
    <property type="entry name" value="BIG2_C"/>
    <property type="match status" value="1"/>
</dbReference>
<evidence type="ECO:0000256" key="3">
    <source>
        <dbReference type="ARBA" id="ARBA00022448"/>
    </source>
</evidence>
<keyword evidence="10" id="KW-1185">Reference proteome</keyword>
<keyword evidence="3" id="KW-0813">Transport</keyword>
<dbReference type="SUPFAM" id="SSF48371">
    <property type="entry name" value="ARM repeat"/>
    <property type="match status" value="1"/>
</dbReference>
<dbReference type="GO" id="GO:0005085">
    <property type="term" value="F:guanyl-nucleotide exchange factor activity"/>
    <property type="evidence" value="ECO:0007669"/>
    <property type="project" value="InterPro"/>
</dbReference>
<dbReference type="GO" id="GO:0015031">
    <property type="term" value="P:protein transport"/>
    <property type="evidence" value="ECO:0007669"/>
    <property type="project" value="UniProtKB-KW"/>
</dbReference>
<evidence type="ECO:0000256" key="4">
    <source>
        <dbReference type="ARBA" id="ARBA00022490"/>
    </source>
</evidence>
<reference evidence="9 10" key="1">
    <citation type="journal article" date="2019" name="Gigascience">
        <title>Whole-genome sequence of the oriental lung fluke Paragonimus westermani.</title>
        <authorList>
            <person name="Oey H."/>
            <person name="Zakrzewski M."/>
            <person name="Narain K."/>
            <person name="Devi K.R."/>
            <person name="Agatsuma T."/>
            <person name="Nawaratna S."/>
            <person name="Gobert G.N."/>
            <person name="Jones M.K."/>
            <person name="Ragan M.A."/>
            <person name="McManus D.P."/>
            <person name="Krause L."/>
        </authorList>
    </citation>
    <scope>NUCLEOTIDE SEQUENCE [LARGE SCALE GENOMIC DNA]</scope>
    <source>
        <strain evidence="9 10">IND2009</strain>
    </source>
</reference>
<evidence type="ECO:0000313" key="9">
    <source>
        <dbReference type="EMBL" id="KAA3682315.1"/>
    </source>
</evidence>
<dbReference type="Pfam" id="PF16213">
    <property type="entry name" value="DCB"/>
    <property type="match status" value="1"/>
</dbReference>
<feature type="region of interest" description="Disordered" evidence="7">
    <location>
        <begin position="1"/>
        <end position="59"/>
    </location>
</feature>
<feature type="region of interest" description="Disordered" evidence="7">
    <location>
        <begin position="290"/>
        <end position="333"/>
    </location>
</feature>
<accession>A0A5J4P302</accession>
<dbReference type="InterPro" id="IPR046455">
    <property type="entry name" value="Sec7/BIG1-like_C"/>
</dbReference>
<dbReference type="GO" id="GO:0005737">
    <property type="term" value="C:cytoplasm"/>
    <property type="evidence" value="ECO:0007669"/>
    <property type="project" value="UniProtKB-SubCell"/>
</dbReference>
<dbReference type="Pfam" id="PF12783">
    <property type="entry name" value="Sec7-like_HUS"/>
    <property type="match status" value="1"/>
</dbReference>
<dbReference type="InterPro" id="IPR032629">
    <property type="entry name" value="DCB_dom"/>
</dbReference>
<dbReference type="InterPro" id="IPR023394">
    <property type="entry name" value="Sec7_C_sf"/>
</dbReference>
<dbReference type="Gene3D" id="1.10.220.20">
    <property type="match status" value="1"/>
</dbReference>
<dbReference type="FunFam" id="1.10.1000.11:FF:000003">
    <property type="entry name" value="Brefeldin A-inhibited guanine nucleotide-exchange protein 1"/>
    <property type="match status" value="1"/>
</dbReference>
<dbReference type="PANTHER" id="PTHR10663">
    <property type="entry name" value="GUANYL-NUCLEOTIDE EXCHANGE FACTOR"/>
    <property type="match status" value="1"/>
</dbReference>
<dbReference type="PANTHER" id="PTHR10663:SF375">
    <property type="entry name" value="LD29171P"/>
    <property type="match status" value="1"/>
</dbReference>
<dbReference type="SUPFAM" id="SSF48425">
    <property type="entry name" value="Sec7 domain"/>
    <property type="match status" value="1"/>
</dbReference>
<sequence>MPTSSTLPGPCSPAKHLKITPDNSDSSNHSTFPSPHNQSPVEHSAASTTPVTTTELSRQPQLTVSNQAFSMFLVKAIEKIAAERETKKSQNATLRKACEEALQLLKKQPEINSKPVQATSSESSCAHLPPLRSDTGVLMADDRLLRPFQLACAMKSAKIVTTAVDSLQKLIAYGHVPNEAVGATGKVRIIEQVVTTICSCFQGVQTDDGIQLQVLKALLTVVTSSVVEIHEADILLVVRTCYNIFMATKNPVNQATARATLTQIISIIFQRMEHNALEAALALASPCASVNDHHHSEKERHTQQSDMNDVSPETNHEPEVHSTTSGDSEVDASVDETENGDLIVRSILDEIIQHPSLGEDGQVHLSTESTAARDRDASDGSSPPSPEVNGLSNGTAVNINEKETVDTTTHPEAVALAHVTQKDAFLVFRSLCRLATKEFGGSRSSDAKSNAIRSKTLSLQLLLSLFQQPGTLFLSSEIFITAIKQYLCVALIKNGISPVAEVCQLSVSIFLSLLTHFKLHLKRQIEVFVKDVFLEILDSPKSTFEHKWVVMEALRRICADAQCVVDIYLNYDCDMNMANLFERLTTSLAKIAQGRYAVADPTSSAGQRQAIRTSGLECLVLILRCMVDWSHELYMSPESQSFLGTEPTVALVNEAADRGSAIAGVQATNATTTPKAIDDPGDFESRKAQKELYESGINLFNQGKMTQGLHLLQQHGLLKDNVEEIAELLQTEDRLSKARIGDYLGENDPYNLRVMYAYVDRFDFAGKDFVPSMREFLAGFRLPGEAQKIDRLMEKFAARYCACNPNNGLFASADTAYVLAFSIIMLTTDLHSSQIKQHHRMAKEDYIHMNRGINDSQDLPEAYLAQIYDEIATCGIKLRSGDSVAKLAGTRLGGVVDGDHEDLRRPLASARGESVAPVHDDLLHSLDCTHSDFTSATHCEHVRPMFKLAWTPFLAAFSVGLQDCDALDVAHLCLEGIRYAIRIACIFHMEMERDAYVQALARFTLLLTTTTTSGVGGSNSSLAGNNYTTSSIRRSKSEVIPAGSAGITPGPAGVMSGTNAATASIPEAMKQKNIDTIRTLITVAQTDGNYLGHAWLEILRCISQLESTHSITLQTAGSYPTGSTIGTTPGFLNRAATFAAPHHTSANSNGPTTRRGIVQSYTASSVSLASQSSTGSSLEPVAPGSLAAASVDAKKAAILQEVMGETGSHSVVVAVDKIFTGSVRLNGDAIVDFVQALCQVSREELMLPHPRTFSLQKVVEISYYNMGRIRLQWSRVWEHIGGHFTAAGQSSNEDVAEFVLDSLRQLSVKLIEKGELPNFHFQKEFLRPFVSILDNGQNLTRKIQDMVIRCISHLVHSQYMNIRSGWTNIFAVFHRVASVADEAIVDMAFETCNFTVNEVLVHHLNVVLDAFQPLIKLLADFACNLHFPDMAMESIRLIRICAQLVSDHGSMFATDSSTPLALTVSAGNLRDQELLKQSNLSDSAVTSPRRDGAGTLVALSDEDHVWLKGWMPVLCELFRVINSCKLDVRTRGLTVFFDILKTYGGQFKPVWWRETFTIIFRVFQHLRGPSLSDVPSTHAFGHTDAALGAGNWSAMEQTEWMNTTCNHTLFSVVDVFTQFYDVLSPILLDEVYGQLRWCCLQEHEQLARSGTSCLETLILSTGKRFTHEIWERTVQLIVGLFEATVPHQLLTWLPDAGTSSEDATSLDSQHAERPDSIDRSSRVPRYLAQARLFADLLIKCVVQYELIQTVDHILFYSSHSRNEDVYYLQEARALAAASYPAYSAALAAAAVVTDGGGSHSGHTFWNKSVRHSLSFEPQWTPDESVDADETVRSKPDACWWLGSSGARVRVGAPPLQPDPRGMSPRLSPKHRLTLAQCLLESHSFAKMFNSNDEQRNVLFEAGFKVKAKPNLLKQETHSLLCSVRILFQLAEEQTEIREEAEELLDRVILEALAYYHSLLNDGHRQAWDTCLILIITQLTRLSPATRFHRHATRLYASICDLVPMAGGVSPEVAALVRLFLLRCGAFFLPPSQSNSGSTIVV</sequence>
<dbReference type="Gene3D" id="1.10.1000.11">
    <property type="entry name" value="Arf Nucleotide-binding Site Opener,domain 2"/>
    <property type="match status" value="1"/>
</dbReference>
<comment type="caution">
    <text evidence="9">The sequence shown here is derived from an EMBL/GenBank/DDBJ whole genome shotgun (WGS) entry which is preliminary data.</text>
</comment>
<dbReference type="GO" id="GO:0032012">
    <property type="term" value="P:regulation of ARF protein signal transduction"/>
    <property type="evidence" value="ECO:0007669"/>
    <property type="project" value="InterPro"/>
</dbReference>
<dbReference type="PROSITE" id="PS50190">
    <property type="entry name" value="SEC7"/>
    <property type="match status" value="1"/>
</dbReference>
<dbReference type="Proteomes" id="UP000324629">
    <property type="component" value="Unassembled WGS sequence"/>
</dbReference>
<keyword evidence="4" id="KW-0963">Cytoplasm</keyword>
<dbReference type="CDD" id="cd00171">
    <property type="entry name" value="Sec7"/>
    <property type="match status" value="1"/>
</dbReference>
<comment type="subcellular location">
    <subcellularLocation>
        <location evidence="2">Cytoplasm</location>
    </subcellularLocation>
    <subcellularLocation>
        <location evidence="1">Membrane</location>
    </subcellularLocation>
</comment>
<evidence type="ECO:0000259" key="8">
    <source>
        <dbReference type="PROSITE" id="PS50190"/>
    </source>
</evidence>
<evidence type="ECO:0000256" key="1">
    <source>
        <dbReference type="ARBA" id="ARBA00004370"/>
    </source>
</evidence>
<feature type="compositionally biased region" description="Polar residues" evidence="7">
    <location>
        <begin position="21"/>
        <end position="59"/>
    </location>
</feature>
<feature type="compositionally biased region" description="Basic and acidic residues" evidence="7">
    <location>
        <begin position="291"/>
        <end position="303"/>
    </location>
</feature>
<dbReference type="SMART" id="SM00222">
    <property type="entry name" value="Sec7"/>
    <property type="match status" value="1"/>
</dbReference>
<dbReference type="InterPro" id="IPR016024">
    <property type="entry name" value="ARM-type_fold"/>
</dbReference>
<evidence type="ECO:0000256" key="7">
    <source>
        <dbReference type="SAM" id="MobiDB-lite"/>
    </source>
</evidence>
<name>A0A5J4P302_9TREM</name>
<dbReference type="EMBL" id="QNGE01000031">
    <property type="protein sequence ID" value="KAA3682315.1"/>
    <property type="molecule type" value="Genomic_DNA"/>
</dbReference>
<evidence type="ECO:0000256" key="6">
    <source>
        <dbReference type="ARBA" id="ARBA00023136"/>
    </source>
</evidence>
<evidence type="ECO:0000256" key="5">
    <source>
        <dbReference type="ARBA" id="ARBA00022927"/>
    </source>
</evidence>
<feature type="region of interest" description="Disordered" evidence="7">
    <location>
        <begin position="368"/>
        <end position="397"/>
    </location>
</feature>
<dbReference type="Pfam" id="PF09324">
    <property type="entry name" value="Sec7-like_HDS"/>
    <property type="match status" value="1"/>
</dbReference>
<dbReference type="InterPro" id="IPR015403">
    <property type="entry name" value="Mon2/Sec7/BIG1-like_HDS"/>
</dbReference>
<organism evidence="9 10">
    <name type="scientific">Paragonimus westermani</name>
    <dbReference type="NCBI Taxonomy" id="34504"/>
    <lineage>
        <taxon>Eukaryota</taxon>
        <taxon>Metazoa</taxon>
        <taxon>Spiralia</taxon>
        <taxon>Lophotrochozoa</taxon>
        <taxon>Platyhelminthes</taxon>
        <taxon>Trematoda</taxon>
        <taxon>Digenea</taxon>
        <taxon>Plagiorchiida</taxon>
        <taxon>Troglotremata</taxon>
        <taxon>Troglotrematidae</taxon>
        <taxon>Paragonimus</taxon>
    </lineage>
</organism>
<gene>
    <name evidence="9" type="ORF">DEA37_0004584</name>
</gene>
<feature type="compositionally biased region" description="Polar residues" evidence="7">
    <location>
        <begin position="304"/>
        <end position="313"/>
    </location>
</feature>
<dbReference type="InterPro" id="IPR032691">
    <property type="entry name" value="Mon2/Sec7/BIG1-like_HUS"/>
</dbReference>
<dbReference type="InterPro" id="IPR000904">
    <property type="entry name" value="Sec7_dom"/>
</dbReference>
<proteinExistence type="predicted"/>
<feature type="domain" description="SEC7" evidence="8">
    <location>
        <begin position="682"/>
        <end position="874"/>
    </location>
</feature>
<protein>
    <submittedName>
        <fullName evidence="9">Brefeldin A-inhibited guanine nucleotide-exchange protein</fullName>
    </submittedName>
</protein>
<keyword evidence="5" id="KW-0653">Protein transport</keyword>
<dbReference type="InterPro" id="IPR035999">
    <property type="entry name" value="Sec7_dom_sf"/>
</dbReference>
<evidence type="ECO:0000313" key="10">
    <source>
        <dbReference type="Proteomes" id="UP000324629"/>
    </source>
</evidence>